<dbReference type="Pfam" id="PF17667">
    <property type="entry name" value="Pkinase_fungal"/>
    <property type="match status" value="1"/>
</dbReference>
<evidence type="ECO:0000313" key="3">
    <source>
        <dbReference type="EMBL" id="EKM57029.1"/>
    </source>
</evidence>
<dbReference type="InterPro" id="IPR040976">
    <property type="entry name" value="Pkinase_fungal"/>
</dbReference>
<dbReference type="HOGENOM" id="CLU_645749_0_0_1"/>
<feature type="region of interest" description="Disordered" evidence="1">
    <location>
        <begin position="404"/>
        <end position="425"/>
    </location>
</feature>
<protein>
    <recommendedName>
        <fullName evidence="2">Fungal-type protein kinase domain-containing protein</fullName>
    </recommendedName>
</protein>
<dbReference type="OrthoDB" id="2791154at2759"/>
<dbReference type="SUPFAM" id="SSF56112">
    <property type="entry name" value="Protein kinase-like (PK-like)"/>
    <property type="match status" value="1"/>
</dbReference>
<evidence type="ECO:0000313" key="4">
    <source>
        <dbReference type="Proteomes" id="UP000008370"/>
    </source>
</evidence>
<dbReference type="InterPro" id="IPR011009">
    <property type="entry name" value="Kinase-like_dom_sf"/>
</dbReference>
<dbReference type="Gene3D" id="1.10.510.10">
    <property type="entry name" value="Transferase(Phosphotransferase) domain 1"/>
    <property type="match status" value="1"/>
</dbReference>
<dbReference type="PANTHER" id="PTHR38248">
    <property type="entry name" value="FUNK1 6"/>
    <property type="match status" value="1"/>
</dbReference>
<dbReference type="Proteomes" id="UP000008370">
    <property type="component" value="Unassembled WGS sequence"/>
</dbReference>
<evidence type="ECO:0000259" key="2">
    <source>
        <dbReference type="Pfam" id="PF17667"/>
    </source>
</evidence>
<dbReference type="InParanoid" id="K5WDD5"/>
<name>K5WDD5_PHACS</name>
<dbReference type="EMBL" id="JH930471">
    <property type="protein sequence ID" value="EKM57029.1"/>
    <property type="molecule type" value="Genomic_DNA"/>
</dbReference>
<dbReference type="AlphaFoldDB" id="K5WDD5"/>
<proteinExistence type="predicted"/>
<gene>
    <name evidence="3" type="ORF">PHACADRAFT_142121</name>
</gene>
<dbReference type="PANTHER" id="PTHR38248:SF2">
    <property type="entry name" value="FUNK1 11"/>
    <property type="match status" value="1"/>
</dbReference>
<accession>K5WDD5</accession>
<evidence type="ECO:0000256" key="1">
    <source>
        <dbReference type="SAM" id="MobiDB-lite"/>
    </source>
</evidence>
<sequence>MVFLKDQWRAITRERKELDTYRRLHQHGVQFIATPIAGEDIDAHRTSSQMLMKDRLNMSRPIERIHSRLVTKEVGRPLKDYKDSVDLIQVVSYAVIAHRIAWEKAKILHNNVSAANIMINAETDEGFLNDWDLCKFKEDLKNKIPASQPGGGTWPFKSALSLMYPTKPAEVADDLESFIYIILLMAMRFHRHELASDASLDSTVEEQRLANSKNEPLAARFYDIFYEEIRCKNGYSKGGQTKHLYVKFGKPPIKLEEAEEGPTLLERFLRMGWTLLRRHYKHVNFDDLAPYAVAPKPTRLSKDAQPAEDTQKRNLKDNSVMAHFSQKFTRYPRCSSPSVSSNGSSGWLIREERPLDKHDALCWLFDEVFRDKSGNALDLTHLRGDKFFDMCAGQPVMTSTRRKNLNGTHSLLPFPPPIEEVEEEE</sequence>
<feature type="domain" description="Fungal-type protein kinase" evidence="2">
    <location>
        <begin position="4"/>
        <end position="184"/>
    </location>
</feature>
<dbReference type="KEGG" id="pco:PHACADRAFT_142121"/>
<organism evidence="3 4">
    <name type="scientific">Phanerochaete carnosa (strain HHB-10118-sp)</name>
    <name type="common">White-rot fungus</name>
    <name type="synonym">Peniophora carnosa</name>
    <dbReference type="NCBI Taxonomy" id="650164"/>
    <lineage>
        <taxon>Eukaryota</taxon>
        <taxon>Fungi</taxon>
        <taxon>Dikarya</taxon>
        <taxon>Basidiomycota</taxon>
        <taxon>Agaricomycotina</taxon>
        <taxon>Agaricomycetes</taxon>
        <taxon>Polyporales</taxon>
        <taxon>Phanerochaetaceae</taxon>
        <taxon>Phanerochaete</taxon>
    </lineage>
</organism>
<dbReference type="GeneID" id="18908542"/>
<dbReference type="RefSeq" id="XP_007394857.1">
    <property type="nucleotide sequence ID" value="XM_007394795.1"/>
</dbReference>
<reference evidence="3 4" key="1">
    <citation type="journal article" date="2012" name="BMC Genomics">
        <title>Comparative genomics of the white-rot fungi, Phanerochaete carnosa and P. chrysosporium, to elucidate the genetic basis of the distinct wood types they colonize.</title>
        <authorList>
            <person name="Suzuki H."/>
            <person name="MacDonald J."/>
            <person name="Syed K."/>
            <person name="Salamov A."/>
            <person name="Hori C."/>
            <person name="Aerts A."/>
            <person name="Henrissat B."/>
            <person name="Wiebenga A."/>
            <person name="vanKuyk P.A."/>
            <person name="Barry K."/>
            <person name="Lindquist E."/>
            <person name="LaButti K."/>
            <person name="Lapidus A."/>
            <person name="Lucas S."/>
            <person name="Coutinho P."/>
            <person name="Gong Y."/>
            <person name="Samejima M."/>
            <person name="Mahadevan R."/>
            <person name="Abou-Zaid M."/>
            <person name="de Vries R.P."/>
            <person name="Igarashi K."/>
            <person name="Yadav J.S."/>
            <person name="Grigoriev I.V."/>
            <person name="Master E.R."/>
        </authorList>
    </citation>
    <scope>NUCLEOTIDE SEQUENCE [LARGE SCALE GENOMIC DNA]</scope>
    <source>
        <strain evidence="3 4">HHB-10118-sp</strain>
    </source>
</reference>
<keyword evidence="4" id="KW-1185">Reference proteome</keyword>